<dbReference type="GO" id="GO:0016787">
    <property type="term" value="F:hydrolase activity"/>
    <property type="evidence" value="ECO:0007669"/>
    <property type="project" value="UniProtKB-KW"/>
</dbReference>
<dbReference type="InterPro" id="IPR050300">
    <property type="entry name" value="GDXG_lipolytic_enzyme"/>
</dbReference>
<accession>A0A3G9G796</accession>
<dbReference type="AlphaFoldDB" id="A0A3G9G796"/>
<dbReference type="EMBL" id="AP018827">
    <property type="protein sequence ID" value="BBF81033.1"/>
    <property type="molecule type" value="Genomic_DNA"/>
</dbReference>
<dbReference type="PANTHER" id="PTHR48081:SF9">
    <property type="entry name" value="CARBOXYLESTERASE"/>
    <property type="match status" value="1"/>
</dbReference>
<sequence>MILNKRRLLGGLVIGSGLGLLLSGCSTLSAFNTLTPKDGGSRRVAQDVAYGDKVRQRYDVYAPTSGTKPPKGWPVLVFFYGGNWDSGSKTDYAWMGRSLASLGYLVVVADYRLYPEVVFPDFMQDAAAAVRHVQKQAVTWGGDAARLGVMGHSAGAYIAIMLALDEQFLRFDPLASNPIRVAIGVSGPYDFYPFDVDATRNSFGTFPRPLETQPIQHATKSTTRFLLQHSRADTVCRLSNSVNLDAALTKVGTSSQLIVYEGLSHSDCAAAYSIPFRGKGPLRADCDTFLKANL</sequence>
<evidence type="ECO:0000256" key="1">
    <source>
        <dbReference type="ARBA" id="ARBA00022801"/>
    </source>
</evidence>
<keyword evidence="1" id="KW-0378">Hydrolase</keyword>
<dbReference type="Proteomes" id="UP000278756">
    <property type="component" value="Chromosome 1"/>
</dbReference>
<evidence type="ECO:0000259" key="2">
    <source>
        <dbReference type="Pfam" id="PF20434"/>
    </source>
</evidence>
<dbReference type="Gene3D" id="3.40.50.1820">
    <property type="entry name" value="alpha/beta hydrolase"/>
    <property type="match status" value="1"/>
</dbReference>
<gene>
    <name evidence="3" type="ORF">EM6_1627</name>
</gene>
<dbReference type="Pfam" id="PF20434">
    <property type="entry name" value="BD-FAE"/>
    <property type="match status" value="1"/>
</dbReference>
<dbReference type="PROSITE" id="PS51257">
    <property type="entry name" value="PROKAR_LIPOPROTEIN"/>
    <property type="match status" value="1"/>
</dbReference>
<dbReference type="PANTHER" id="PTHR48081">
    <property type="entry name" value="AB HYDROLASE SUPERFAMILY PROTEIN C4A8.06C"/>
    <property type="match status" value="1"/>
</dbReference>
<dbReference type="OrthoDB" id="9771666at2"/>
<feature type="domain" description="BD-FAE-like" evidence="2">
    <location>
        <begin position="59"/>
        <end position="248"/>
    </location>
</feature>
<dbReference type="InterPro" id="IPR049492">
    <property type="entry name" value="BD-FAE-like_dom"/>
</dbReference>
<reference evidence="4" key="1">
    <citation type="journal article" date="2017" name="Biotechnol. Biofuels">
        <title>Evaluation of environmental bacterial communities as a factor affecting the growth of duckweed Lemna minor.</title>
        <authorList>
            <person name="Ishizawa H."/>
            <person name="Kuroda M."/>
            <person name="Morikawa M."/>
            <person name="Ike M."/>
        </authorList>
    </citation>
    <scope>NUCLEOTIDE SEQUENCE [LARGE SCALE GENOMIC DNA]</scope>
    <source>
        <strain evidence="4">M6</strain>
    </source>
</reference>
<dbReference type="InterPro" id="IPR029058">
    <property type="entry name" value="AB_hydrolase_fold"/>
</dbReference>
<evidence type="ECO:0000313" key="3">
    <source>
        <dbReference type="EMBL" id="BBF81033.1"/>
    </source>
</evidence>
<evidence type="ECO:0000313" key="4">
    <source>
        <dbReference type="Proteomes" id="UP000278756"/>
    </source>
</evidence>
<reference evidence="4" key="2">
    <citation type="journal article" date="2017" name="Plant Physiol. Biochem.">
        <title>Differential oxidative and antioxidative response of duckweed Lemna minor toward plant growth promoting/inhibiting bacteria.</title>
        <authorList>
            <person name="Ishizawa H."/>
            <person name="Kuroda M."/>
            <person name="Morikawa M."/>
            <person name="Ike M."/>
        </authorList>
    </citation>
    <scope>NUCLEOTIDE SEQUENCE [LARGE SCALE GENOMIC DNA]</scope>
    <source>
        <strain evidence="4">M6</strain>
    </source>
</reference>
<protein>
    <submittedName>
        <fullName evidence="3">Esterase/lipase/thioesterase family protein</fullName>
    </submittedName>
</protein>
<proteinExistence type="predicted"/>
<organism evidence="3 4">
    <name type="scientific">Asticcacaulis excentricus</name>
    <dbReference type="NCBI Taxonomy" id="78587"/>
    <lineage>
        <taxon>Bacteria</taxon>
        <taxon>Pseudomonadati</taxon>
        <taxon>Pseudomonadota</taxon>
        <taxon>Alphaproteobacteria</taxon>
        <taxon>Caulobacterales</taxon>
        <taxon>Caulobacteraceae</taxon>
        <taxon>Asticcacaulis</taxon>
    </lineage>
</organism>
<dbReference type="RefSeq" id="WP_126421812.1">
    <property type="nucleotide sequence ID" value="NZ_AP018827.1"/>
</dbReference>
<dbReference type="SUPFAM" id="SSF53474">
    <property type="entry name" value="alpha/beta-Hydrolases"/>
    <property type="match status" value="1"/>
</dbReference>
<name>A0A3G9G796_9CAUL</name>